<dbReference type="EMBL" id="CYKH01001633">
    <property type="protein sequence ID" value="CUG88330.1"/>
    <property type="molecule type" value="Genomic_DNA"/>
</dbReference>
<feature type="transmembrane region" description="Helical" evidence="6">
    <location>
        <begin position="827"/>
        <end position="848"/>
    </location>
</feature>
<evidence type="ECO:0000256" key="1">
    <source>
        <dbReference type="ARBA" id="ARBA00022614"/>
    </source>
</evidence>
<evidence type="ECO:0000256" key="6">
    <source>
        <dbReference type="SAM" id="Phobius"/>
    </source>
</evidence>
<feature type="transmembrane region" description="Helical" evidence="6">
    <location>
        <begin position="868"/>
        <end position="886"/>
    </location>
</feature>
<keyword evidence="5 6" id="KW-0472">Membrane</keyword>
<evidence type="ECO:0000256" key="2">
    <source>
        <dbReference type="ARBA" id="ARBA00022737"/>
    </source>
</evidence>
<evidence type="ECO:0000256" key="4">
    <source>
        <dbReference type="ARBA" id="ARBA00022840"/>
    </source>
</evidence>
<protein>
    <submittedName>
        <fullName evidence="7">GP46-like surface antigen, putative</fullName>
    </submittedName>
</protein>
<organism evidence="7 8">
    <name type="scientific">Bodo saltans</name>
    <name type="common">Flagellated protozoan</name>
    <dbReference type="NCBI Taxonomy" id="75058"/>
    <lineage>
        <taxon>Eukaryota</taxon>
        <taxon>Discoba</taxon>
        <taxon>Euglenozoa</taxon>
        <taxon>Kinetoplastea</taxon>
        <taxon>Metakinetoplastina</taxon>
        <taxon>Eubodonida</taxon>
        <taxon>Bodonidae</taxon>
        <taxon>Bodo</taxon>
    </lineage>
</organism>
<evidence type="ECO:0000313" key="7">
    <source>
        <dbReference type="EMBL" id="CUG88330.1"/>
    </source>
</evidence>
<dbReference type="InterPro" id="IPR001611">
    <property type="entry name" value="Leu-rich_rpt"/>
</dbReference>
<feature type="transmembrane region" description="Helical" evidence="6">
    <location>
        <begin position="653"/>
        <end position="673"/>
    </location>
</feature>
<dbReference type="AlphaFoldDB" id="A0A0S4JAD5"/>
<name>A0A0S4JAD5_BODSA</name>
<dbReference type="InterPro" id="IPR050647">
    <property type="entry name" value="Plant_LRR-RLKs"/>
</dbReference>
<sequence length="959" mass="103286">MGSLHPNVEYEHKLLGWDSSKNYSSWRFIATFDVSSNTFTGSLPAEYKAWTTLHNFVLPPEYSSWNATTTFDVSSNMLTGTLPSLYSTWGTSVETVLFTSNSFTGSIPPSFSAWRRIVSFGASNNNLSGTLPEAVSAWTKITLFVAGNNMLEGTLPGAYSSWSSLARVSLNANRLSGSIDPLFASWRSVSVFDLSNNHLNGTLPSELGAWTALGWFSVTNNAFTGTIPASYSAWMSVTSMTCSNNQLNGSLPPSFESWTHINTFSVRSNSLSGSIPSSYGAWSLVEHVEFTSNGFVGTLPESLYAWRQITYLSVAQNCLSGTLPALIGEKWNKIASLYLSSNAFTGTLPSTMSLLKSTLTILTLNCNNLSGTLPSSFSNLSALTDVAFANNPKLTGTLPNSWSALRLHSLSLQNTSVYGPIPASWTSIIVSGGVVAMCNNLLCGGAGGLSPIVFCIDDEAMCSNNASQTYLQSHAAIALLSSLPKCPEQAPTTGPEHTHSSTFVWDPNADFAPPTVALVTVLEIARTPASVLLGVVTGSAQGALMLTRTAALAHIVHCDAAVGTSVDSDTLSQVVRTGAAYLGAFLAISIFFALLVSWHSRRRCIPAARAAECLHLPGHAWCVVSGLIPAMLEFGLTISLLVSGSITNQYSDVGSAIALDVVLLGTGALPFLWQCSVATWRFRAEWRHTADKKESCCAGKAKKKTHRVTTLVDSCRAFWMKHHHPGKWIDAPSAYTYTTQRPTSFVEAYGPVFEECTNKRVWFVAWESGLAVLTSVLSAVSSAASSGRCDAIGSCEAIQITGALLEMCGLFMLGVARPQQHLQDWMVAMTVELIGFCAGTCLLVAAMLEGPASDNWGSASDSILQVQFYLGFLIFMVDAVLSARCLRALRRLCFVERPLIVPTLAQVKRRSAPLTMRAPKLRSRSTDTGFEKQFCVVCSTINLQAMIELICDSRRSSQF</sequence>
<keyword evidence="6" id="KW-0812">Transmembrane</keyword>
<evidence type="ECO:0000313" key="8">
    <source>
        <dbReference type="Proteomes" id="UP000051952"/>
    </source>
</evidence>
<feature type="transmembrane region" description="Helical" evidence="6">
    <location>
        <begin position="578"/>
        <end position="598"/>
    </location>
</feature>
<dbReference type="Proteomes" id="UP000051952">
    <property type="component" value="Unassembled WGS sequence"/>
</dbReference>
<proteinExistence type="predicted"/>
<accession>A0A0S4JAD5</accession>
<keyword evidence="4" id="KW-0067">ATP-binding</keyword>
<keyword evidence="8" id="KW-1185">Reference proteome</keyword>
<dbReference type="PANTHER" id="PTHR48056:SF81">
    <property type="entry name" value="RECEPTOR PROTEIN-TYROSINE KINASE CEPR1"/>
    <property type="match status" value="1"/>
</dbReference>
<keyword evidence="3" id="KW-0547">Nucleotide-binding</keyword>
<keyword evidence="6" id="KW-1133">Transmembrane helix</keyword>
<dbReference type="Pfam" id="PF00560">
    <property type="entry name" value="LRR_1"/>
    <property type="match status" value="2"/>
</dbReference>
<dbReference type="SUPFAM" id="SSF52058">
    <property type="entry name" value="L domain-like"/>
    <property type="match status" value="1"/>
</dbReference>
<dbReference type="InterPro" id="IPR032675">
    <property type="entry name" value="LRR_dom_sf"/>
</dbReference>
<dbReference type="OrthoDB" id="676979at2759"/>
<dbReference type="Gene3D" id="3.80.10.10">
    <property type="entry name" value="Ribonuclease Inhibitor"/>
    <property type="match status" value="2"/>
</dbReference>
<keyword evidence="2" id="KW-0677">Repeat</keyword>
<dbReference type="GO" id="GO:0005524">
    <property type="term" value="F:ATP binding"/>
    <property type="evidence" value="ECO:0007669"/>
    <property type="project" value="UniProtKB-KW"/>
</dbReference>
<dbReference type="FunFam" id="3.80.10.10:FF:000095">
    <property type="entry name" value="LRR receptor-like serine/threonine-protein kinase GSO1"/>
    <property type="match status" value="1"/>
</dbReference>
<evidence type="ECO:0000256" key="5">
    <source>
        <dbReference type="ARBA" id="ARBA00023136"/>
    </source>
</evidence>
<evidence type="ECO:0000256" key="3">
    <source>
        <dbReference type="ARBA" id="ARBA00022741"/>
    </source>
</evidence>
<keyword evidence="1" id="KW-0433">Leucine-rich repeat</keyword>
<dbReference type="PANTHER" id="PTHR48056">
    <property type="entry name" value="LRR RECEPTOR-LIKE SERINE/THREONINE-PROTEIN KINASE-RELATED"/>
    <property type="match status" value="1"/>
</dbReference>
<dbReference type="VEuPathDB" id="TriTrypDB:BSAL_14875"/>
<feature type="transmembrane region" description="Helical" evidence="6">
    <location>
        <begin position="619"/>
        <end position="641"/>
    </location>
</feature>
<gene>
    <name evidence="7" type="ORF">BSAL_14875</name>
</gene>
<reference evidence="8" key="1">
    <citation type="submission" date="2015-09" db="EMBL/GenBank/DDBJ databases">
        <authorList>
            <consortium name="Pathogen Informatics"/>
        </authorList>
    </citation>
    <scope>NUCLEOTIDE SEQUENCE [LARGE SCALE GENOMIC DNA]</scope>
    <source>
        <strain evidence="8">Lake Konstanz</strain>
    </source>
</reference>